<accession>A0A2P2LKR7</accession>
<organism evidence="1">
    <name type="scientific">Rhizophora mucronata</name>
    <name type="common">Asiatic mangrove</name>
    <dbReference type="NCBI Taxonomy" id="61149"/>
    <lineage>
        <taxon>Eukaryota</taxon>
        <taxon>Viridiplantae</taxon>
        <taxon>Streptophyta</taxon>
        <taxon>Embryophyta</taxon>
        <taxon>Tracheophyta</taxon>
        <taxon>Spermatophyta</taxon>
        <taxon>Magnoliopsida</taxon>
        <taxon>eudicotyledons</taxon>
        <taxon>Gunneridae</taxon>
        <taxon>Pentapetalae</taxon>
        <taxon>rosids</taxon>
        <taxon>fabids</taxon>
        <taxon>Malpighiales</taxon>
        <taxon>Rhizophoraceae</taxon>
        <taxon>Rhizophora</taxon>
    </lineage>
</organism>
<proteinExistence type="predicted"/>
<evidence type="ECO:0000313" key="1">
    <source>
        <dbReference type="EMBL" id="MBX18557.1"/>
    </source>
</evidence>
<name>A0A2P2LKR7_RHIMU</name>
<dbReference type="EMBL" id="GGEC01038073">
    <property type="protein sequence ID" value="MBX18557.1"/>
    <property type="molecule type" value="Transcribed_RNA"/>
</dbReference>
<reference evidence="1" key="1">
    <citation type="submission" date="2018-02" db="EMBL/GenBank/DDBJ databases">
        <title>Rhizophora mucronata_Transcriptome.</title>
        <authorList>
            <person name="Meera S.P."/>
            <person name="Sreeshan A."/>
            <person name="Augustine A."/>
        </authorList>
    </citation>
    <scope>NUCLEOTIDE SEQUENCE</scope>
    <source>
        <tissue evidence="1">Leaf</tissue>
    </source>
</reference>
<dbReference type="AlphaFoldDB" id="A0A2P2LKR7"/>
<sequence>MHRDKQYPCSFLCPNFYLLKVIIIQAQLSIECIIIESLQKQKRISLEVNEN</sequence>
<protein>
    <submittedName>
        <fullName evidence="1">Uncharacterized protein</fullName>
    </submittedName>
</protein>